<dbReference type="Gene3D" id="2.40.170.20">
    <property type="entry name" value="TonB-dependent receptor, beta-barrel domain"/>
    <property type="match status" value="1"/>
</dbReference>
<evidence type="ECO:0000256" key="4">
    <source>
        <dbReference type="ARBA" id="ARBA00022692"/>
    </source>
</evidence>
<comment type="subcellular location">
    <subcellularLocation>
        <location evidence="1 10">Cell outer membrane</location>
        <topology evidence="1 10">Multi-pass membrane protein</topology>
    </subcellularLocation>
</comment>
<organism evidence="15 16">
    <name type="scientific">Desulfacinum infernum DSM 9756</name>
    <dbReference type="NCBI Taxonomy" id="1121391"/>
    <lineage>
        <taxon>Bacteria</taxon>
        <taxon>Pseudomonadati</taxon>
        <taxon>Thermodesulfobacteriota</taxon>
        <taxon>Syntrophobacteria</taxon>
        <taxon>Syntrophobacterales</taxon>
        <taxon>Syntrophobacteraceae</taxon>
        <taxon>Desulfacinum</taxon>
    </lineage>
</organism>
<dbReference type="GO" id="GO:0009279">
    <property type="term" value="C:cell outer membrane"/>
    <property type="evidence" value="ECO:0007669"/>
    <property type="project" value="UniProtKB-SubCell"/>
</dbReference>
<feature type="domain" description="TonB-dependent receptor plug" evidence="14">
    <location>
        <begin position="44"/>
        <end position="148"/>
    </location>
</feature>
<keyword evidence="9 10" id="KW-0998">Cell outer membrane</keyword>
<evidence type="ECO:0000256" key="3">
    <source>
        <dbReference type="ARBA" id="ARBA00022452"/>
    </source>
</evidence>
<sequence>MGRRKRWLMTVLSVVLWGAGAWADEPVKLEPITVTAEGGVAAEQNVTRVDLVEDRKPVAATVPDALSKEAGLDIQHRGVLTPKSSQVRIRGLDERRSLILLDGRPLNGTGVMGGQFVDWSALAAEDWQAVEIGKGAFSAKYGNTLGGTLNLVPVAPPEQWTVSLEGGVKRYDTYSTSGSVSGRAGPVGARLGAGYVETDGNLRNSRAERSHFAGDFYWFWGEDGQVRLSARYTEGDFFMPVENDKDRAGYDSHYPESAGSYLIGPGISFPSGDTHGDDSYYHKERTELDLSVKKTVAGFDTEWKLYFNNEDRTDHIYSYEQGVKVLEREAVPDRSWGWVARLGKTWGSHRIGFGADANYQGYGGTENTFIREGYFTRAPSDGSDEWDATRYHGLYVDDTWRVLDWFTLYAGLRYEDYLGDRSVDRVTAYNAAGRPLGFETATARFDEETFLPKFGFTLGPVKHLTLFGHVARATRFPDNPAFYWYYGGYRPEVDPNSDVVRKPLTYEDAVQLEGGVRFTGLPRTTVSLTGYHYRVDDYIRWIFGYAPSRVVYNVDRVTLQGVEVEGESRIWGPVSVFANVAWQTTEKEGDVLDASNALTDELSELPDWKVNLGVKAQWDSGLLAKATVRWVDDRQVPYLGDPDSPETGSPDGAPVGSAVTLRKMDAFAVVDLLARLPLVKTRWKGFLTVGVENLLDETYEEDLNFEAPGQTFFAALEVTF</sequence>
<gene>
    <name evidence="15" type="ORF">SAMN02745206_01469</name>
</gene>
<keyword evidence="4 10" id="KW-0812">Transmembrane</keyword>
<dbReference type="PROSITE" id="PS52016">
    <property type="entry name" value="TONB_DEPENDENT_REC_3"/>
    <property type="match status" value="1"/>
</dbReference>
<evidence type="ECO:0000256" key="12">
    <source>
        <dbReference type="SAM" id="SignalP"/>
    </source>
</evidence>
<dbReference type="EMBL" id="FQVB01000012">
    <property type="protein sequence ID" value="SHF17638.1"/>
    <property type="molecule type" value="Genomic_DNA"/>
</dbReference>
<dbReference type="Gene3D" id="2.170.130.10">
    <property type="entry name" value="TonB-dependent receptor, plug domain"/>
    <property type="match status" value="1"/>
</dbReference>
<evidence type="ECO:0000259" key="14">
    <source>
        <dbReference type="Pfam" id="PF07715"/>
    </source>
</evidence>
<dbReference type="InterPro" id="IPR039426">
    <property type="entry name" value="TonB-dep_rcpt-like"/>
</dbReference>
<evidence type="ECO:0000256" key="9">
    <source>
        <dbReference type="ARBA" id="ARBA00023237"/>
    </source>
</evidence>
<dbReference type="GO" id="GO:0044718">
    <property type="term" value="P:siderophore transmembrane transport"/>
    <property type="evidence" value="ECO:0007669"/>
    <property type="project" value="TreeGrafter"/>
</dbReference>
<keyword evidence="7 10" id="KW-0472">Membrane</keyword>
<feature type="signal peptide" evidence="12">
    <location>
        <begin position="1"/>
        <end position="23"/>
    </location>
</feature>
<evidence type="ECO:0000256" key="2">
    <source>
        <dbReference type="ARBA" id="ARBA00022448"/>
    </source>
</evidence>
<evidence type="ECO:0000256" key="6">
    <source>
        <dbReference type="ARBA" id="ARBA00023077"/>
    </source>
</evidence>
<dbReference type="Pfam" id="PF00593">
    <property type="entry name" value="TonB_dep_Rec_b-barrel"/>
    <property type="match status" value="1"/>
</dbReference>
<keyword evidence="6 11" id="KW-0798">TonB box</keyword>
<dbReference type="Proteomes" id="UP000184076">
    <property type="component" value="Unassembled WGS sequence"/>
</dbReference>
<dbReference type="STRING" id="1121391.SAMN02745206_01469"/>
<dbReference type="PANTHER" id="PTHR30069:SF29">
    <property type="entry name" value="HEMOGLOBIN AND HEMOGLOBIN-HAPTOGLOBIN-BINDING PROTEIN 1-RELATED"/>
    <property type="match status" value="1"/>
</dbReference>
<keyword evidence="8" id="KW-0675">Receptor</keyword>
<evidence type="ECO:0000256" key="11">
    <source>
        <dbReference type="RuleBase" id="RU003357"/>
    </source>
</evidence>
<keyword evidence="2 10" id="KW-0813">Transport</keyword>
<name>A0A1M4ZI54_9BACT</name>
<proteinExistence type="inferred from homology"/>
<keyword evidence="16" id="KW-1185">Reference proteome</keyword>
<dbReference type="SUPFAM" id="SSF56935">
    <property type="entry name" value="Porins"/>
    <property type="match status" value="1"/>
</dbReference>
<evidence type="ECO:0000256" key="7">
    <source>
        <dbReference type="ARBA" id="ARBA00023136"/>
    </source>
</evidence>
<dbReference type="InterPro" id="IPR037066">
    <property type="entry name" value="Plug_dom_sf"/>
</dbReference>
<evidence type="ECO:0000259" key="13">
    <source>
        <dbReference type="Pfam" id="PF00593"/>
    </source>
</evidence>
<protein>
    <submittedName>
        <fullName evidence="15">Iron complex outermembrane recepter protein</fullName>
    </submittedName>
</protein>
<evidence type="ECO:0000313" key="16">
    <source>
        <dbReference type="Proteomes" id="UP000184076"/>
    </source>
</evidence>
<evidence type="ECO:0000256" key="8">
    <source>
        <dbReference type="ARBA" id="ARBA00023170"/>
    </source>
</evidence>
<dbReference type="InterPro" id="IPR036942">
    <property type="entry name" value="Beta-barrel_TonB_sf"/>
</dbReference>
<comment type="similarity">
    <text evidence="10 11">Belongs to the TonB-dependent receptor family.</text>
</comment>
<keyword evidence="5 12" id="KW-0732">Signal</keyword>
<keyword evidence="3 10" id="KW-1134">Transmembrane beta strand</keyword>
<dbReference type="GO" id="GO:0015344">
    <property type="term" value="F:siderophore uptake transmembrane transporter activity"/>
    <property type="evidence" value="ECO:0007669"/>
    <property type="project" value="TreeGrafter"/>
</dbReference>
<evidence type="ECO:0000256" key="10">
    <source>
        <dbReference type="PROSITE-ProRule" id="PRU01360"/>
    </source>
</evidence>
<dbReference type="RefSeq" id="WP_178371935.1">
    <property type="nucleotide sequence ID" value="NZ_FQVB01000012.1"/>
</dbReference>
<evidence type="ECO:0000256" key="5">
    <source>
        <dbReference type="ARBA" id="ARBA00022729"/>
    </source>
</evidence>
<dbReference type="Pfam" id="PF07715">
    <property type="entry name" value="Plug"/>
    <property type="match status" value="1"/>
</dbReference>
<feature type="domain" description="TonB-dependent receptor-like beta-barrel" evidence="13">
    <location>
        <begin position="248"/>
        <end position="694"/>
    </location>
</feature>
<evidence type="ECO:0000313" key="15">
    <source>
        <dbReference type="EMBL" id="SHF17638.1"/>
    </source>
</evidence>
<dbReference type="InterPro" id="IPR000531">
    <property type="entry name" value="Beta-barrel_TonB"/>
</dbReference>
<dbReference type="PANTHER" id="PTHR30069">
    <property type="entry name" value="TONB-DEPENDENT OUTER MEMBRANE RECEPTOR"/>
    <property type="match status" value="1"/>
</dbReference>
<feature type="chain" id="PRO_5012228873" evidence="12">
    <location>
        <begin position="24"/>
        <end position="720"/>
    </location>
</feature>
<evidence type="ECO:0000256" key="1">
    <source>
        <dbReference type="ARBA" id="ARBA00004571"/>
    </source>
</evidence>
<reference evidence="16" key="1">
    <citation type="submission" date="2016-11" db="EMBL/GenBank/DDBJ databases">
        <authorList>
            <person name="Varghese N."/>
            <person name="Submissions S."/>
        </authorList>
    </citation>
    <scope>NUCLEOTIDE SEQUENCE [LARGE SCALE GENOMIC DNA]</scope>
    <source>
        <strain evidence="16">DSM 9756</strain>
    </source>
</reference>
<accession>A0A1M4ZI54</accession>
<dbReference type="InterPro" id="IPR012910">
    <property type="entry name" value="Plug_dom"/>
</dbReference>
<dbReference type="AlphaFoldDB" id="A0A1M4ZI54"/>